<comment type="caution">
    <text evidence="1">The sequence shown here is derived from an EMBL/GenBank/DDBJ whole genome shotgun (WGS) entry which is preliminary data.</text>
</comment>
<protein>
    <submittedName>
        <fullName evidence="1">Uncharacterized protein</fullName>
    </submittedName>
</protein>
<dbReference type="EMBL" id="QUSF01000021">
    <property type="protein sequence ID" value="RLW01855.1"/>
    <property type="molecule type" value="Genomic_DNA"/>
</dbReference>
<dbReference type="OrthoDB" id="10572992at2759"/>
<evidence type="ECO:0000313" key="1">
    <source>
        <dbReference type="EMBL" id="RLW01855.1"/>
    </source>
</evidence>
<gene>
    <name evidence="1" type="ORF">DV515_00007752</name>
</gene>
<dbReference type="AlphaFoldDB" id="A0A3L8SHN6"/>
<proteinExistence type="predicted"/>
<name>A0A3L8SHN6_CHLGU</name>
<evidence type="ECO:0000313" key="2">
    <source>
        <dbReference type="Proteomes" id="UP000276834"/>
    </source>
</evidence>
<dbReference type="Proteomes" id="UP000276834">
    <property type="component" value="Unassembled WGS sequence"/>
</dbReference>
<keyword evidence="2" id="KW-1185">Reference proteome</keyword>
<accession>A0A3L8SHN6</accession>
<sequence length="109" mass="12056">MARDRSSILGLVVYPSLISANHKEELMVTAKALRPPLTIPQNTPIAQAMALPSQPEKQIMPVFNKQDSFSGDQELFSLITDSACVANVVKRLEGSLLKHTDNEILYSYL</sequence>
<reference evidence="1 2" key="1">
    <citation type="journal article" date="2018" name="Proc. R. Soc. B">
        <title>A non-coding region near Follistatin controls head colour polymorphism in the Gouldian finch.</title>
        <authorList>
            <person name="Toomey M.B."/>
            <person name="Marques C.I."/>
            <person name="Andrade P."/>
            <person name="Araujo P.M."/>
            <person name="Sabatino S."/>
            <person name="Gazda M.A."/>
            <person name="Afonso S."/>
            <person name="Lopes R.J."/>
            <person name="Corbo J.C."/>
            <person name="Carneiro M."/>
        </authorList>
    </citation>
    <scope>NUCLEOTIDE SEQUENCE [LARGE SCALE GENOMIC DNA]</scope>
    <source>
        <strain evidence="1">Red01</strain>
        <tissue evidence="1">Muscle</tissue>
    </source>
</reference>
<organism evidence="1 2">
    <name type="scientific">Chloebia gouldiae</name>
    <name type="common">Gouldian finch</name>
    <name type="synonym">Erythrura gouldiae</name>
    <dbReference type="NCBI Taxonomy" id="44316"/>
    <lineage>
        <taxon>Eukaryota</taxon>
        <taxon>Metazoa</taxon>
        <taxon>Chordata</taxon>
        <taxon>Craniata</taxon>
        <taxon>Vertebrata</taxon>
        <taxon>Euteleostomi</taxon>
        <taxon>Archelosauria</taxon>
        <taxon>Archosauria</taxon>
        <taxon>Dinosauria</taxon>
        <taxon>Saurischia</taxon>
        <taxon>Theropoda</taxon>
        <taxon>Coelurosauria</taxon>
        <taxon>Aves</taxon>
        <taxon>Neognathae</taxon>
        <taxon>Neoaves</taxon>
        <taxon>Telluraves</taxon>
        <taxon>Australaves</taxon>
        <taxon>Passeriformes</taxon>
        <taxon>Passeroidea</taxon>
        <taxon>Passeridae</taxon>
        <taxon>Chloebia</taxon>
    </lineage>
</organism>